<name>A0AAW1YCS3_RUBAR</name>
<keyword evidence="2" id="KW-0812">Transmembrane</keyword>
<keyword evidence="2" id="KW-0472">Membrane</keyword>
<keyword evidence="2" id="KW-1133">Transmembrane helix</keyword>
<protein>
    <submittedName>
        <fullName evidence="3">Uncharacterized protein</fullName>
    </submittedName>
</protein>
<dbReference type="AlphaFoldDB" id="A0AAW1YCS3"/>
<evidence type="ECO:0000313" key="4">
    <source>
        <dbReference type="Proteomes" id="UP001457282"/>
    </source>
</evidence>
<dbReference type="Proteomes" id="UP001457282">
    <property type="component" value="Unassembled WGS sequence"/>
</dbReference>
<dbReference type="PANTHER" id="PTHR33429:SF24">
    <property type="entry name" value="EXPRESSED PROTEIN"/>
    <property type="match status" value="1"/>
</dbReference>
<feature type="compositionally biased region" description="Polar residues" evidence="1">
    <location>
        <begin position="107"/>
        <end position="121"/>
    </location>
</feature>
<organism evidence="3 4">
    <name type="scientific">Rubus argutus</name>
    <name type="common">Southern blackberry</name>
    <dbReference type="NCBI Taxonomy" id="59490"/>
    <lineage>
        <taxon>Eukaryota</taxon>
        <taxon>Viridiplantae</taxon>
        <taxon>Streptophyta</taxon>
        <taxon>Embryophyta</taxon>
        <taxon>Tracheophyta</taxon>
        <taxon>Spermatophyta</taxon>
        <taxon>Magnoliopsida</taxon>
        <taxon>eudicotyledons</taxon>
        <taxon>Gunneridae</taxon>
        <taxon>Pentapetalae</taxon>
        <taxon>rosids</taxon>
        <taxon>fabids</taxon>
        <taxon>Rosales</taxon>
        <taxon>Rosaceae</taxon>
        <taxon>Rosoideae</taxon>
        <taxon>Rosoideae incertae sedis</taxon>
        <taxon>Rubus</taxon>
    </lineage>
</organism>
<feature type="region of interest" description="Disordered" evidence="1">
    <location>
        <begin position="90"/>
        <end position="121"/>
    </location>
</feature>
<feature type="compositionally biased region" description="Low complexity" evidence="1">
    <location>
        <begin position="95"/>
        <end position="106"/>
    </location>
</feature>
<gene>
    <name evidence="3" type="ORF">M0R45_012039</name>
</gene>
<dbReference type="PANTHER" id="PTHR33429">
    <property type="entry name" value="OS02G0708000 PROTEIN-RELATED"/>
    <property type="match status" value="1"/>
</dbReference>
<feature type="transmembrane region" description="Helical" evidence="2">
    <location>
        <begin position="31"/>
        <end position="55"/>
    </location>
</feature>
<dbReference type="EMBL" id="JBEDUW010000002">
    <property type="protein sequence ID" value="KAK9946582.1"/>
    <property type="molecule type" value="Genomic_DNA"/>
</dbReference>
<evidence type="ECO:0000256" key="1">
    <source>
        <dbReference type="SAM" id="MobiDB-lite"/>
    </source>
</evidence>
<evidence type="ECO:0000313" key="3">
    <source>
        <dbReference type="EMBL" id="KAK9946582.1"/>
    </source>
</evidence>
<proteinExistence type="predicted"/>
<reference evidence="3 4" key="1">
    <citation type="journal article" date="2023" name="G3 (Bethesda)">
        <title>A chromosome-length genome assembly and annotation of blackberry (Rubus argutus, cv. 'Hillquist').</title>
        <authorList>
            <person name="Bruna T."/>
            <person name="Aryal R."/>
            <person name="Dudchenko O."/>
            <person name="Sargent D.J."/>
            <person name="Mead D."/>
            <person name="Buti M."/>
            <person name="Cavallini A."/>
            <person name="Hytonen T."/>
            <person name="Andres J."/>
            <person name="Pham M."/>
            <person name="Weisz D."/>
            <person name="Mascagni F."/>
            <person name="Usai G."/>
            <person name="Natali L."/>
            <person name="Bassil N."/>
            <person name="Fernandez G.E."/>
            <person name="Lomsadze A."/>
            <person name="Armour M."/>
            <person name="Olukolu B."/>
            <person name="Poorten T."/>
            <person name="Britton C."/>
            <person name="Davik J."/>
            <person name="Ashrafi H."/>
            <person name="Aiden E.L."/>
            <person name="Borodovsky M."/>
            <person name="Worthington M."/>
        </authorList>
    </citation>
    <scope>NUCLEOTIDE SEQUENCE [LARGE SCALE GENOMIC DNA]</scope>
    <source>
        <strain evidence="3">PI 553951</strain>
    </source>
</reference>
<accession>A0AAW1YCS3</accession>
<comment type="caution">
    <text evidence="3">The sequence shown here is derived from an EMBL/GenBank/DDBJ whole genome shotgun (WGS) entry which is preliminary data.</text>
</comment>
<sequence>MSRPTMDQQPPPPAFVLQSNNANTYSPHGSIGAVAGVLIMVVILAAIAVVIGRLFSGRTIMGYGHFDLESWAETKCSSCIDGSISISLPRPNVSTATPPAQQTIQQSEQSEPQTSAPIANA</sequence>
<keyword evidence="4" id="KW-1185">Reference proteome</keyword>
<evidence type="ECO:0000256" key="2">
    <source>
        <dbReference type="SAM" id="Phobius"/>
    </source>
</evidence>